<dbReference type="EMBL" id="MN739776">
    <property type="protein sequence ID" value="QHT25960.1"/>
    <property type="molecule type" value="Genomic_DNA"/>
</dbReference>
<dbReference type="PROSITE" id="PS51192">
    <property type="entry name" value="HELICASE_ATP_BIND_1"/>
    <property type="match status" value="1"/>
</dbReference>
<dbReference type="InterPro" id="IPR050742">
    <property type="entry name" value="Helicase_Restrict-Modif_Enz"/>
</dbReference>
<dbReference type="SMART" id="SM00487">
    <property type="entry name" value="DEXDc"/>
    <property type="match status" value="1"/>
</dbReference>
<feature type="domain" description="Helicase ATP-binding" evidence="1">
    <location>
        <begin position="199"/>
        <end position="360"/>
    </location>
</feature>
<dbReference type="InterPro" id="IPR006935">
    <property type="entry name" value="Helicase/UvrB_N"/>
</dbReference>
<dbReference type="GO" id="GO:0003677">
    <property type="term" value="F:DNA binding"/>
    <property type="evidence" value="ECO:0007669"/>
    <property type="project" value="InterPro"/>
</dbReference>
<dbReference type="PANTHER" id="PTHR47396">
    <property type="entry name" value="TYPE I RESTRICTION ENZYME ECOKI R PROTEIN"/>
    <property type="match status" value="1"/>
</dbReference>
<dbReference type="CDD" id="cd18785">
    <property type="entry name" value="SF2_C"/>
    <property type="match status" value="1"/>
</dbReference>
<dbReference type="PROSITE" id="PS51194">
    <property type="entry name" value="HELICASE_CTER"/>
    <property type="match status" value="1"/>
</dbReference>
<dbReference type="GO" id="GO:0016787">
    <property type="term" value="F:hydrolase activity"/>
    <property type="evidence" value="ECO:0007669"/>
    <property type="project" value="InterPro"/>
</dbReference>
<evidence type="ECO:0000259" key="1">
    <source>
        <dbReference type="PROSITE" id="PS51192"/>
    </source>
</evidence>
<proteinExistence type="predicted"/>
<dbReference type="PANTHER" id="PTHR47396:SF1">
    <property type="entry name" value="ATP-DEPENDENT HELICASE IRC3-RELATED"/>
    <property type="match status" value="1"/>
</dbReference>
<dbReference type="Gene3D" id="3.40.50.300">
    <property type="entry name" value="P-loop containing nucleotide triphosphate hydrolases"/>
    <property type="match status" value="2"/>
</dbReference>
<dbReference type="SMART" id="SM00490">
    <property type="entry name" value="HELICc"/>
    <property type="match status" value="1"/>
</dbReference>
<reference evidence="3" key="1">
    <citation type="journal article" date="2020" name="Nature">
        <title>Giant virus diversity and host interactions through global metagenomics.</title>
        <authorList>
            <person name="Schulz F."/>
            <person name="Roux S."/>
            <person name="Paez-Espino D."/>
            <person name="Jungbluth S."/>
            <person name="Walsh D.A."/>
            <person name="Denef V.J."/>
            <person name="McMahon K.D."/>
            <person name="Konstantinidis K.T."/>
            <person name="Eloe-Fadrosh E.A."/>
            <person name="Kyrpides N.C."/>
            <person name="Woyke T."/>
        </authorList>
    </citation>
    <scope>NUCLEOTIDE SEQUENCE</scope>
    <source>
        <strain evidence="3">GVMAG-M-3300023179-27</strain>
    </source>
</reference>
<organism evidence="3">
    <name type="scientific">viral metagenome</name>
    <dbReference type="NCBI Taxonomy" id="1070528"/>
    <lineage>
        <taxon>unclassified sequences</taxon>
        <taxon>metagenomes</taxon>
        <taxon>organismal metagenomes</taxon>
    </lineage>
</organism>
<dbReference type="AlphaFoldDB" id="A0A6C0EBK5"/>
<dbReference type="Pfam" id="PF13156">
    <property type="entry name" value="Mrr_cat_2"/>
    <property type="match status" value="1"/>
</dbReference>
<dbReference type="InterPro" id="IPR014001">
    <property type="entry name" value="Helicase_ATP-bd"/>
</dbReference>
<evidence type="ECO:0000313" key="3">
    <source>
        <dbReference type="EMBL" id="QHT25960.1"/>
    </source>
</evidence>
<feature type="domain" description="Helicase C-terminal" evidence="2">
    <location>
        <begin position="442"/>
        <end position="616"/>
    </location>
</feature>
<evidence type="ECO:0000259" key="2">
    <source>
        <dbReference type="PROSITE" id="PS51194"/>
    </source>
</evidence>
<name>A0A6C0EBK5_9ZZZZ</name>
<dbReference type="GO" id="GO:0005829">
    <property type="term" value="C:cytosol"/>
    <property type="evidence" value="ECO:0007669"/>
    <property type="project" value="TreeGrafter"/>
</dbReference>
<dbReference type="Pfam" id="PF00271">
    <property type="entry name" value="Helicase_C"/>
    <property type="match status" value="1"/>
</dbReference>
<dbReference type="GO" id="GO:0005524">
    <property type="term" value="F:ATP binding"/>
    <property type="evidence" value="ECO:0007669"/>
    <property type="project" value="InterPro"/>
</dbReference>
<dbReference type="InterPro" id="IPR027417">
    <property type="entry name" value="P-loop_NTPase"/>
</dbReference>
<evidence type="ECO:0008006" key="4">
    <source>
        <dbReference type="Google" id="ProtNLM"/>
    </source>
</evidence>
<dbReference type="InterPro" id="IPR001650">
    <property type="entry name" value="Helicase_C-like"/>
</dbReference>
<accession>A0A6C0EBK5</accession>
<dbReference type="Pfam" id="PF04851">
    <property type="entry name" value="ResIII"/>
    <property type="match status" value="1"/>
</dbReference>
<dbReference type="SUPFAM" id="SSF52540">
    <property type="entry name" value="P-loop containing nucleoside triphosphate hydrolases"/>
    <property type="match status" value="1"/>
</dbReference>
<protein>
    <recommendedName>
        <fullName evidence="4">Helicase ATP-binding domain-containing protein</fullName>
    </recommendedName>
</protein>
<dbReference type="InterPro" id="IPR039442">
    <property type="entry name" value="Mrr-like_dom"/>
</dbReference>
<sequence length="789" mass="92475">MDDYSGLIKIIEKVKTFTDFEKELGKTEDKIVKGCYFEKFFELYFHIDPICSSEYTEVYLYKDIPSNLKKYLKLPDTDKGIDAIVKHKNGDYHAVQVKFRKDRSKLAFNKLATFMASSFATKSMDIKKAIIFTNTYEVCDEMDDEKYIKITNASFDICNEKFWTDCIEYLKKNLCKNIIKKPVAHNPLPHQNKLFQIIERHYETHNYGRLYMACGTGKSLMGYFTAVDILKLKKVFIVVPSLYLLSQTIATWKRQTGDNFKFLLIGSDVENEFNNIIRNQLTTDLDVIRNFLDKYKKDNIVVITTYQSSKLLKDACNAMKFIFDIGIYDEAHRTAGKENTLFNILLNGKLSHKRLFMTATEKICKSIKKSVLSMDDESHYGKVIYNLSMRQAINIECLVDYNIISPFITTSDYDEQIIKNEYIELLTDDAELDDETKICKIDLIILIIMLKKTIQENKIHHLLIFSNSGAKAKYIEKILKCIMKDTYIIYMDGTMSMTKRRRFVKEFEQQPLGIISSVKIFGEGVDIPICDSICFIDNKNSTVDIIQYVGRCLRKYSPHPNKKAHIIIPLIMQEKQIDIFTEENESFKKIRKILKCIALSDDMISDVFELQNRLIIKKYTGEMFDKKDETLEIGEIDTSSKINLEELKEKIVLKIFNKDGEVKNYVRNKIIRENYRRQERGEKLIDSKKECLKFLNKTNLKLDEHPKNWVKFCLGNLFSEKQKLYYYDKENLKNALNRLDLKSFDDYKIEYVKDDKLPPPTYINDGFYYDLDNKLDIMSLVNTINDLDF</sequence>